<keyword evidence="6 10" id="KW-0378">Hydrolase</keyword>
<dbReference type="GO" id="GO:0005737">
    <property type="term" value="C:cytoplasm"/>
    <property type="evidence" value="ECO:0007669"/>
    <property type="project" value="InterPro"/>
</dbReference>
<keyword evidence="1 10" id="KW-1003">Cell membrane</keyword>
<keyword evidence="8 10" id="KW-0472">Membrane</keyword>
<dbReference type="InterPro" id="IPR043461">
    <property type="entry name" value="LpxH-like"/>
</dbReference>
<dbReference type="NCBIfam" id="NF003743">
    <property type="entry name" value="PRK05340.1"/>
    <property type="match status" value="1"/>
</dbReference>
<protein>
    <recommendedName>
        <fullName evidence="10">UDP-2,3-diacylglucosamine hydrolase</fullName>
        <ecNumber evidence="10">3.6.1.54</ecNumber>
    </recommendedName>
    <alternativeName>
        <fullName evidence="10">UDP-2,3-diacylglucosamine diphosphatase</fullName>
    </alternativeName>
</protein>
<keyword evidence="4 10" id="KW-0441">Lipid A biosynthesis</keyword>
<dbReference type="KEGG" id="plei:Q9312_00770"/>
<keyword evidence="9 10" id="KW-0464">Manganese</keyword>
<evidence type="ECO:0000256" key="6">
    <source>
        <dbReference type="ARBA" id="ARBA00022801"/>
    </source>
</evidence>
<feature type="binding site" evidence="10">
    <location>
        <position position="78"/>
    </location>
    <ligand>
        <name>Mn(2+)</name>
        <dbReference type="ChEBI" id="CHEBI:29035"/>
        <label>2</label>
    </ligand>
</feature>
<dbReference type="Proteomes" id="UP001239782">
    <property type="component" value="Chromosome"/>
</dbReference>
<keyword evidence="2 10" id="KW-0444">Lipid biosynthesis</keyword>
<evidence type="ECO:0000256" key="9">
    <source>
        <dbReference type="ARBA" id="ARBA00023211"/>
    </source>
</evidence>
<evidence type="ECO:0000256" key="3">
    <source>
        <dbReference type="ARBA" id="ARBA00022519"/>
    </source>
</evidence>
<dbReference type="GO" id="GO:0009245">
    <property type="term" value="P:lipid A biosynthetic process"/>
    <property type="evidence" value="ECO:0007669"/>
    <property type="project" value="UniProtKB-UniRule"/>
</dbReference>
<feature type="binding site" evidence="10">
    <location>
        <position position="159"/>
    </location>
    <ligand>
        <name>substrate</name>
    </ligand>
</feature>
<dbReference type="InterPro" id="IPR010138">
    <property type="entry name" value="UDP-diacylglucosamine_Hdrlase"/>
</dbReference>
<comment type="similarity">
    <text evidence="10">Belongs to the LpxH family.</text>
</comment>
<proteinExistence type="inferred from homology"/>
<comment type="pathway">
    <text evidence="10">Glycolipid biosynthesis; lipid IV(A) biosynthesis; lipid IV(A) from (3R)-3-hydroxytetradecanoyl-[acyl-carrier-protein] and UDP-N-acetyl-alpha-D-glucosamine: step 4/6.</text>
</comment>
<dbReference type="CDD" id="cd07398">
    <property type="entry name" value="MPP_YbbF-LpxH"/>
    <property type="match status" value="1"/>
</dbReference>
<dbReference type="HAMAP" id="MF_00575">
    <property type="entry name" value="LpxH"/>
    <property type="match status" value="1"/>
</dbReference>
<comment type="function">
    <text evidence="10">Hydrolyzes the pyrophosphate bond of UDP-2,3-diacylglucosamine to yield 2,3-diacylglucosamine 1-phosphate (lipid X) and UMP by catalyzing the attack of water at the alpha-P atom. Involved in the biosynthesis of lipid A, a phosphorylated glycolipid that anchors the lipopolysaccharide to the outer membrane of the cell.</text>
</comment>
<accession>A0AA51RU13</accession>
<feature type="binding site" evidence="10">
    <location>
        <position position="8"/>
    </location>
    <ligand>
        <name>Mn(2+)</name>
        <dbReference type="ChEBI" id="CHEBI:29035"/>
        <label>1</label>
    </ligand>
</feature>
<comment type="subcellular location">
    <subcellularLocation>
        <location evidence="10">Cell inner membrane</location>
        <topology evidence="10">Peripheral membrane protein</topology>
        <orientation evidence="10">Cytoplasmic side</orientation>
    </subcellularLocation>
</comment>
<evidence type="ECO:0000313" key="13">
    <source>
        <dbReference type="Proteomes" id="UP001239782"/>
    </source>
</evidence>
<keyword evidence="7 10" id="KW-0443">Lipid metabolism</keyword>
<comment type="cofactor">
    <cofactor evidence="10">
        <name>Mn(2+)</name>
        <dbReference type="ChEBI" id="CHEBI:29035"/>
    </cofactor>
    <text evidence="10">Binds 2 Mn(2+) ions per subunit in a binuclear metal center.</text>
</comment>
<comment type="catalytic activity">
    <reaction evidence="10">
        <text>UDP-2-N,3-O-bis[(3R)-3-hydroxytetradecanoyl]-alpha-D-glucosamine + H2O = 2-N,3-O-bis[(3R)-3-hydroxytetradecanoyl]-alpha-D-glucosaminyl 1-phosphate + UMP + 2 H(+)</text>
        <dbReference type="Rhea" id="RHEA:25213"/>
        <dbReference type="ChEBI" id="CHEBI:15377"/>
        <dbReference type="ChEBI" id="CHEBI:15378"/>
        <dbReference type="ChEBI" id="CHEBI:57865"/>
        <dbReference type="ChEBI" id="CHEBI:57957"/>
        <dbReference type="ChEBI" id="CHEBI:78847"/>
        <dbReference type="EC" id="3.6.1.54"/>
    </reaction>
</comment>
<evidence type="ECO:0000256" key="1">
    <source>
        <dbReference type="ARBA" id="ARBA00022475"/>
    </source>
</evidence>
<dbReference type="Gene3D" id="3.60.21.10">
    <property type="match status" value="1"/>
</dbReference>
<evidence type="ECO:0000256" key="8">
    <source>
        <dbReference type="ARBA" id="ARBA00023136"/>
    </source>
</evidence>
<feature type="binding site" evidence="10">
    <location>
        <position position="196"/>
    </location>
    <ligand>
        <name>Mn(2+)</name>
        <dbReference type="ChEBI" id="CHEBI:29035"/>
        <label>1</label>
    </ligand>
</feature>
<dbReference type="EMBL" id="CP133548">
    <property type="protein sequence ID" value="WMS87478.1"/>
    <property type="molecule type" value="Genomic_DNA"/>
</dbReference>
<dbReference type="RefSeq" id="WP_309202621.1">
    <property type="nucleotide sequence ID" value="NZ_CP133548.1"/>
</dbReference>
<evidence type="ECO:0000256" key="4">
    <source>
        <dbReference type="ARBA" id="ARBA00022556"/>
    </source>
</evidence>
<keyword evidence="5 10" id="KW-0479">Metal-binding</keyword>
<organism evidence="12 13">
    <name type="scientific">Pleionea litopenaei</name>
    <dbReference type="NCBI Taxonomy" id="3070815"/>
    <lineage>
        <taxon>Bacteria</taxon>
        <taxon>Pseudomonadati</taxon>
        <taxon>Pseudomonadota</taxon>
        <taxon>Gammaproteobacteria</taxon>
        <taxon>Oceanospirillales</taxon>
        <taxon>Pleioneaceae</taxon>
        <taxon>Pleionea</taxon>
    </lineage>
</organism>
<dbReference type="InterPro" id="IPR029052">
    <property type="entry name" value="Metallo-depent_PP-like"/>
</dbReference>
<feature type="binding site" evidence="10">
    <location>
        <position position="113"/>
    </location>
    <ligand>
        <name>Mn(2+)</name>
        <dbReference type="ChEBI" id="CHEBI:29035"/>
        <label>2</label>
    </ligand>
</feature>
<dbReference type="InterPro" id="IPR004843">
    <property type="entry name" value="Calcineurin-like_PHP"/>
</dbReference>
<feature type="binding site" evidence="10">
    <location>
        <position position="194"/>
    </location>
    <ligand>
        <name>substrate</name>
    </ligand>
</feature>
<keyword evidence="13" id="KW-1185">Reference proteome</keyword>
<evidence type="ECO:0000256" key="2">
    <source>
        <dbReference type="ARBA" id="ARBA00022516"/>
    </source>
</evidence>
<dbReference type="EC" id="3.6.1.54" evidence="10"/>
<name>A0AA51RU13_9GAMM</name>
<dbReference type="GO" id="GO:0019897">
    <property type="term" value="C:extrinsic component of plasma membrane"/>
    <property type="evidence" value="ECO:0007669"/>
    <property type="project" value="UniProtKB-UniRule"/>
</dbReference>
<feature type="domain" description="Calcineurin-like phosphoesterase" evidence="11">
    <location>
        <begin position="5"/>
        <end position="198"/>
    </location>
</feature>
<feature type="binding site" evidence="10">
    <location>
        <begin position="78"/>
        <end position="79"/>
    </location>
    <ligand>
        <name>substrate</name>
    </ligand>
</feature>
<dbReference type="SUPFAM" id="SSF56300">
    <property type="entry name" value="Metallo-dependent phosphatases"/>
    <property type="match status" value="1"/>
</dbReference>
<evidence type="ECO:0000313" key="12">
    <source>
        <dbReference type="EMBL" id="WMS87478.1"/>
    </source>
</evidence>
<dbReference type="GO" id="GO:0030145">
    <property type="term" value="F:manganese ion binding"/>
    <property type="evidence" value="ECO:0007669"/>
    <property type="project" value="UniProtKB-UniRule"/>
</dbReference>
<feature type="binding site" evidence="10">
    <location>
        <position position="41"/>
    </location>
    <ligand>
        <name>Mn(2+)</name>
        <dbReference type="ChEBI" id="CHEBI:29035"/>
        <label>1</label>
    </ligand>
</feature>
<keyword evidence="3 10" id="KW-0997">Cell inner membrane</keyword>
<dbReference type="GO" id="GO:0008758">
    <property type="term" value="F:UDP-2,3-diacylglucosamine hydrolase activity"/>
    <property type="evidence" value="ECO:0007669"/>
    <property type="project" value="UniProtKB-UniRule"/>
</dbReference>
<feature type="binding site" evidence="10">
    <location>
        <position position="166"/>
    </location>
    <ligand>
        <name>substrate</name>
    </ligand>
</feature>
<evidence type="ECO:0000256" key="7">
    <source>
        <dbReference type="ARBA" id="ARBA00023098"/>
    </source>
</evidence>
<dbReference type="PANTHER" id="PTHR34990">
    <property type="entry name" value="UDP-2,3-DIACYLGLUCOSAMINE HYDROLASE-RELATED"/>
    <property type="match status" value="1"/>
</dbReference>
<feature type="binding site" evidence="10">
    <location>
        <position position="41"/>
    </location>
    <ligand>
        <name>Mn(2+)</name>
        <dbReference type="ChEBI" id="CHEBI:29035"/>
        <label>2</label>
    </ligand>
</feature>
<evidence type="ECO:0000256" key="10">
    <source>
        <dbReference type="HAMAP-Rule" id="MF_00575"/>
    </source>
</evidence>
<dbReference type="PANTHER" id="PTHR34990:SF1">
    <property type="entry name" value="UDP-2,3-DIACYLGLUCOSAMINE HYDROLASE"/>
    <property type="match status" value="1"/>
</dbReference>
<feature type="binding site" evidence="10">
    <location>
        <position position="121"/>
    </location>
    <ligand>
        <name>substrate</name>
    </ligand>
</feature>
<gene>
    <name evidence="10" type="primary">lpxH</name>
    <name evidence="12" type="ORF">Q9312_00770</name>
</gene>
<feature type="binding site" evidence="10">
    <location>
        <position position="194"/>
    </location>
    <ligand>
        <name>Mn(2+)</name>
        <dbReference type="ChEBI" id="CHEBI:29035"/>
        <label>2</label>
    </ligand>
</feature>
<sequence length="244" mass="28444">MIQHVIADLHLSEEQPHLVRLFDHYLENFATKADTLFILGDLFEVWIGDDYQPEWLNNITQRLRQLSQHCAIYFCHGNRDFLLGENYAERAGMTLLSEYETTQLLGCKTLLCHGDTLCTDDVAYQEFRQQVRTQQWQSQFLALPIEQRLAIVNDYRAQSKQATAEKNDAIMDVNLNTVAHTVKEYDATLLIHGHTHRPAIHQESFGPRLVVSDWREHGHFLELSENSATSCYFEFNSCNREQWL</sequence>
<dbReference type="Pfam" id="PF00149">
    <property type="entry name" value="Metallophos"/>
    <property type="match status" value="1"/>
</dbReference>
<evidence type="ECO:0000256" key="5">
    <source>
        <dbReference type="ARBA" id="ARBA00022723"/>
    </source>
</evidence>
<dbReference type="AlphaFoldDB" id="A0AA51RU13"/>
<feature type="binding site" evidence="10">
    <location>
        <position position="163"/>
    </location>
    <ligand>
        <name>substrate</name>
    </ligand>
</feature>
<dbReference type="NCBIfam" id="TIGR01854">
    <property type="entry name" value="lipid_A_lpxH"/>
    <property type="match status" value="1"/>
</dbReference>
<evidence type="ECO:0000259" key="11">
    <source>
        <dbReference type="Pfam" id="PF00149"/>
    </source>
</evidence>
<feature type="binding site" evidence="10">
    <location>
        <position position="10"/>
    </location>
    <ligand>
        <name>Mn(2+)</name>
        <dbReference type="ChEBI" id="CHEBI:29035"/>
        <label>1</label>
    </ligand>
</feature>
<reference evidence="12 13" key="1">
    <citation type="submission" date="2023-08" db="EMBL/GenBank/DDBJ databases">
        <title>Pleionea litopenaei sp. nov., isolated from stomach of juvenile Litopenaeus vannamei.</title>
        <authorList>
            <person name="Rho A.M."/>
            <person name="Hwang C.Y."/>
        </authorList>
    </citation>
    <scope>NUCLEOTIDE SEQUENCE [LARGE SCALE GENOMIC DNA]</scope>
    <source>
        <strain evidence="12 13">HL-JVS1</strain>
    </source>
</reference>